<feature type="transmembrane region" description="Helical" evidence="6">
    <location>
        <begin position="26"/>
        <end position="48"/>
    </location>
</feature>
<keyword evidence="4 6" id="KW-0472">Membrane</keyword>
<keyword evidence="3 6" id="KW-1133">Transmembrane helix</keyword>
<dbReference type="PANTHER" id="PTHR30520">
    <property type="entry name" value="FORMATE TRANSPORTER-RELATED"/>
    <property type="match status" value="1"/>
</dbReference>
<comment type="caution">
    <text evidence="7">The sequence shown here is derived from an EMBL/GenBank/DDBJ whole genome shotgun (WGS) entry which is preliminary data.</text>
</comment>
<keyword evidence="2 6" id="KW-0812">Transmembrane</keyword>
<feature type="transmembrane region" description="Helical" evidence="6">
    <location>
        <begin position="60"/>
        <end position="81"/>
    </location>
</feature>
<dbReference type="GO" id="GO:0015499">
    <property type="term" value="F:formate transmembrane transporter activity"/>
    <property type="evidence" value="ECO:0007669"/>
    <property type="project" value="TreeGrafter"/>
</dbReference>
<evidence type="ECO:0000256" key="5">
    <source>
        <dbReference type="ARBA" id="ARBA00049660"/>
    </source>
</evidence>
<evidence type="ECO:0000256" key="1">
    <source>
        <dbReference type="ARBA" id="ARBA00004141"/>
    </source>
</evidence>
<comment type="subcellular location">
    <subcellularLocation>
        <location evidence="1">Membrane</location>
        <topology evidence="1">Multi-pass membrane protein</topology>
    </subcellularLocation>
</comment>
<dbReference type="Gene3D" id="1.20.1080.10">
    <property type="entry name" value="Glycerol uptake facilitator protein"/>
    <property type="match status" value="1"/>
</dbReference>
<gene>
    <name evidence="7" type="ORF">EDD60_13011</name>
</gene>
<comment type="similarity">
    <text evidence="5">Belongs to the FNT transporter (TC 1.A.16) family.</text>
</comment>
<feature type="transmembrane region" description="Helical" evidence="6">
    <location>
        <begin position="181"/>
        <end position="206"/>
    </location>
</feature>
<protein>
    <submittedName>
        <fullName evidence="7">Nitrite transporter NirC</fullName>
    </submittedName>
</protein>
<feature type="transmembrane region" description="Helical" evidence="6">
    <location>
        <begin position="102"/>
        <end position="126"/>
    </location>
</feature>
<sequence>MISDVDMLCKLGKIKYQLMKTDPLRFFVRAFMAGAYLGLAAILSYTLGALLSDHSVVGKIAVAGTFGIGLVAIIYLGAELFTGNCFVTIMPVLKKELKVRDILPMWITCYIGNMVGIAFICFLFIKGGSQEAIMTPYLKGIMEAKLHFNAVELLIRGILCNFIVCVAAYSGVKVKDDTAKLIIVMILVMTFVLPGFEHCVANGGIFAMGMTQLGNTVDWSLMPLHMLLSTIGNIIGGSVLLAVPVYMMFKAPKEKNM</sequence>
<dbReference type="AlphaFoldDB" id="A0A4R3YI23"/>
<evidence type="ECO:0000313" key="7">
    <source>
        <dbReference type="EMBL" id="TCV91662.1"/>
    </source>
</evidence>
<feature type="transmembrane region" description="Helical" evidence="6">
    <location>
        <begin position="226"/>
        <end position="249"/>
    </location>
</feature>
<evidence type="ECO:0000256" key="3">
    <source>
        <dbReference type="ARBA" id="ARBA00022989"/>
    </source>
</evidence>
<dbReference type="PANTHER" id="PTHR30520:SF8">
    <property type="entry name" value="NITRITE TRANSPORTER NIRC"/>
    <property type="match status" value="1"/>
</dbReference>
<dbReference type="InterPro" id="IPR024002">
    <property type="entry name" value="For/NO2_transpt_CS"/>
</dbReference>
<dbReference type="RefSeq" id="WP_066450179.1">
    <property type="nucleotide sequence ID" value="NZ_CAUWFI010000011.1"/>
</dbReference>
<dbReference type="EMBL" id="SMCQ01000030">
    <property type="protein sequence ID" value="TCV91662.1"/>
    <property type="molecule type" value="Genomic_DNA"/>
</dbReference>
<dbReference type="GO" id="GO:0005886">
    <property type="term" value="C:plasma membrane"/>
    <property type="evidence" value="ECO:0007669"/>
    <property type="project" value="TreeGrafter"/>
</dbReference>
<dbReference type="PROSITE" id="PS01006">
    <property type="entry name" value="FORMATE_NITRITE_TP_2"/>
    <property type="match status" value="1"/>
</dbReference>
<feature type="transmembrane region" description="Helical" evidence="6">
    <location>
        <begin position="146"/>
        <end position="169"/>
    </location>
</feature>
<keyword evidence="8" id="KW-1185">Reference proteome</keyword>
<dbReference type="GeneID" id="98916630"/>
<dbReference type="InterPro" id="IPR000292">
    <property type="entry name" value="For/NO2_transpt"/>
</dbReference>
<proteinExistence type="inferred from homology"/>
<name>A0A4R3YI23_9FIRM</name>
<dbReference type="InterPro" id="IPR023271">
    <property type="entry name" value="Aquaporin-like"/>
</dbReference>
<evidence type="ECO:0000313" key="8">
    <source>
        <dbReference type="Proteomes" id="UP000295515"/>
    </source>
</evidence>
<organism evidence="7 8">
    <name type="scientific">Longibaculum muris</name>
    <dbReference type="NCBI Taxonomy" id="1796628"/>
    <lineage>
        <taxon>Bacteria</taxon>
        <taxon>Bacillati</taxon>
        <taxon>Bacillota</taxon>
        <taxon>Erysipelotrichia</taxon>
        <taxon>Erysipelotrichales</taxon>
        <taxon>Coprobacillaceae</taxon>
        <taxon>Longibaculum</taxon>
    </lineage>
</organism>
<reference evidence="7 8" key="1">
    <citation type="submission" date="2019-03" db="EMBL/GenBank/DDBJ databases">
        <title>Genomic Encyclopedia of Type Strains, Phase IV (KMG-IV): sequencing the most valuable type-strain genomes for metagenomic binning, comparative biology and taxonomic classification.</title>
        <authorList>
            <person name="Goeker M."/>
        </authorList>
    </citation>
    <scope>NUCLEOTIDE SEQUENCE [LARGE SCALE GENOMIC DNA]</scope>
    <source>
        <strain evidence="7 8">DSM 29487</strain>
    </source>
</reference>
<dbReference type="Proteomes" id="UP000295515">
    <property type="component" value="Unassembled WGS sequence"/>
</dbReference>
<dbReference type="Pfam" id="PF01226">
    <property type="entry name" value="Form_Nir_trans"/>
    <property type="match status" value="1"/>
</dbReference>
<evidence type="ECO:0000256" key="2">
    <source>
        <dbReference type="ARBA" id="ARBA00022692"/>
    </source>
</evidence>
<evidence type="ECO:0000256" key="4">
    <source>
        <dbReference type="ARBA" id="ARBA00023136"/>
    </source>
</evidence>
<accession>A0A4R3YI23</accession>
<evidence type="ECO:0000256" key="6">
    <source>
        <dbReference type="SAM" id="Phobius"/>
    </source>
</evidence>
<dbReference type="PROSITE" id="PS01005">
    <property type="entry name" value="FORMATE_NITRITE_TP_1"/>
    <property type="match status" value="1"/>
</dbReference>